<evidence type="ECO:0000313" key="1">
    <source>
        <dbReference type="EMBL" id="OHF02198.1"/>
    </source>
</evidence>
<name>A0A1G4BLL7_9PEZI</name>
<evidence type="ECO:0000313" key="2">
    <source>
        <dbReference type="Proteomes" id="UP000176998"/>
    </source>
</evidence>
<protein>
    <submittedName>
        <fullName evidence="1">Uncharacterized protein</fullName>
    </submittedName>
</protein>
<dbReference type="AlphaFoldDB" id="A0A1G4BLL7"/>
<dbReference type="RefSeq" id="XP_022479340.1">
    <property type="nucleotide sequence ID" value="XM_022614128.1"/>
</dbReference>
<keyword evidence="2" id="KW-1185">Reference proteome</keyword>
<accession>A0A1G4BLL7</accession>
<dbReference type="Proteomes" id="UP000176998">
    <property type="component" value="Unassembled WGS sequence"/>
</dbReference>
<proteinExistence type="predicted"/>
<sequence>MAGYPLIRHAQADTLCREATAKQESHADHPSLVPVALLLRSTLRTCDVEDGDIGTLAVNFGIVTFKMFRFAITALDCHLMTRFYGTSRLSSPPDVPQQLFPLIRTVRTKIDVLGLSAAAPPAVLRGRPAEYRIRTSQYR</sequence>
<gene>
    <name evidence="1" type="ORF">CORC01_02478</name>
</gene>
<organism evidence="1 2">
    <name type="scientific">Colletotrichum orchidophilum</name>
    <dbReference type="NCBI Taxonomy" id="1209926"/>
    <lineage>
        <taxon>Eukaryota</taxon>
        <taxon>Fungi</taxon>
        <taxon>Dikarya</taxon>
        <taxon>Ascomycota</taxon>
        <taxon>Pezizomycotina</taxon>
        <taxon>Sordariomycetes</taxon>
        <taxon>Hypocreomycetidae</taxon>
        <taxon>Glomerellales</taxon>
        <taxon>Glomerellaceae</taxon>
        <taxon>Colletotrichum</taxon>
    </lineage>
</organism>
<reference evidence="1 2" key="1">
    <citation type="submission" date="2016-09" db="EMBL/GenBank/DDBJ databases">
        <authorList>
            <person name="Capua I."/>
            <person name="De Benedictis P."/>
            <person name="Joannis T."/>
            <person name="Lombin L.H."/>
            <person name="Cattoli G."/>
        </authorList>
    </citation>
    <scope>NUCLEOTIDE SEQUENCE [LARGE SCALE GENOMIC DNA]</scope>
    <source>
        <strain evidence="1 2">IMI 309357</strain>
    </source>
</reference>
<dbReference type="GeneID" id="34555638"/>
<dbReference type="OrthoDB" id="10623143at2759"/>
<dbReference type="EMBL" id="MJBS01000014">
    <property type="protein sequence ID" value="OHF02198.1"/>
    <property type="molecule type" value="Genomic_DNA"/>
</dbReference>
<comment type="caution">
    <text evidence="1">The sequence shown here is derived from an EMBL/GenBank/DDBJ whole genome shotgun (WGS) entry which is preliminary data.</text>
</comment>